<protein>
    <submittedName>
        <fullName evidence="7">NAD(P)/FAD-dependent oxidoreductase</fullName>
        <ecNumber evidence="7">1.6.5.-</ecNumber>
    </submittedName>
</protein>
<dbReference type="Gene3D" id="3.50.50.100">
    <property type="match status" value="1"/>
</dbReference>
<name>A0ABV9DRK8_9ACTN</name>
<evidence type="ECO:0000313" key="8">
    <source>
        <dbReference type="Proteomes" id="UP001595923"/>
    </source>
</evidence>
<keyword evidence="3" id="KW-0285">Flavoprotein</keyword>
<sequence>MEHNVVVIGAGYAGLAAAVRAARGGPARMTLVNERAHFVERVRLHEAAAGRRSTGRRLDRVLDGTGVSLAVGRATGIDTERHRIRVTGADGAAEIGYDTLVYAPGSGADTSSVPGAGRYAYTLAGFGPARALGEALPRLAAERATVAIVGGGLTGIEAAAELAEARPGLRVRLVTRGRLGARFSPRGRRHLLRTLERLGVAVAENAAVAEVRADGVVLADGSAIPAGAVVWSTGYTVPGLARAAGIRVDAAGRVVVDGTQRSVSHPDVYAVGDAARAAGPGGGELRMSCAAGLPMASEAARAITARIAGREPRDLRFRFYIRCVSLGRRDGLIQFVAPDDTPHPAVITGRAAARVKEAVVRGAAAFTYGATVPLGSRPRPLAPMAEEPSPVA</sequence>
<dbReference type="RefSeq" id="WP_378571640.1">
    <property type="nucleotide sequence ID" value="NZ_JBHSFQ010000003.1"/>
</dbReference>
<dbReference type="GO" id="GO:0016491">
    <property type="term" value="F:oxidoreductase activity"/>
    <property type="evidence" value="ECO:0007669"/>
    <property type="project" value="UniProtKB-KW"/>
</dbReference>
<accession>A0ABV9DRK8</accession>
<reference evidence="8" key="1">
    <citation type="journal article" date="2019" name="Int. J. Syst. Evol. Microbiol.">
        <title>The Global Catalogue of Microorganisms (GCM) 10K type strain sequencing project: providing services to taxonomists for standard genome sequencing and annotation.</title>
        <authorList>
            <consortium name="The Broad Institute Genomics Platform"/>
            <consortium name="The Broad Institute Genome Sequencing Center for Infectious Disease"/>
            <person name="Wu L."/>
            <person name="Ma J."/>
        </authorList>
    </citation>
    <scope>NUCLEOTIDE SEQUENCE [LARGE SCALE GENOMIC DNA]</scope>
    <source>
        <strain evidence="8">XZYJ18</strain>
    </source>
</reference>
<comment type="similarity">
    <text evidence="2">Belongs to the NADH dehydrogenase family.</text>
</comment>
<evidence type="ECO:0000256" key="4">
    <source>
        <dbReference type="ARBA" id="ARBA00022827"/>
    </source>
</evidence>
<keyword evidence="4" id="KW-0274">FAD</keyword>
<dbReference type="PRINTS" id="PR00368">
    <property type="entry name" value="FADPNR"/>
</dbReference>
<keyword evidence="8" id="KW-1185">Reference proteome</keyword>
<dbReference type="EMBL" id="JBHSFQ010000003">
    <property type="protein sequence ID" value="MFC4561018.1"/>
    <property type="molecule type" value="Genomic_DNA"/>
</dbReference>
<evidence type="ECO:0000259" key="6">
    <source>
        <dbReference type="Pfam" id="PF07992"/>
    </source>
</evidence>
<comment type="caution">
    <text evidence="7">The sequence shown here is derived from an EMBL/GenBank/DDBJ whole genome shotgun (WGS) entry which is preliminary data.</text>
</comment>
<dbReference type="InterPro" id="IPR051169">
    <property type="entry name" value="NADH-Q_oxidoreductase"/>
</dbReference>
<dbReference type="Pfam" id="PF07992">
    <property type="entry name" value="Pyr_redox_2"/>
    <property type="match status" value="1"/>
</dbReference>
<dbReference type="SUPFAM" id="SSF51905">
    <property type="entry name" value="FAD/NAD(P)-binding domain"/>
    <property type="match status" value="1"/>
</dbReference>
<dbReference type="PRINTS" id="PR00411">
    <property type="entry name" value="PNDRDTASEI"/>
</dbReference>
<evidence type="ECO:0000256" key="1">
    <source>
        <dbReference type="ARBA" id="ARBA00001974"/>
    </source>
</evidence>
<comment type="cofactor">
    <cofactor evidence="1">
        <name>FAD</name>
        <dbReference type="ChEBI" id="CHEBI:57692"/>
    </cofactor>
</comment>
<evidence type="ECO:0000256" key="2">
    <source>
        <dbReference type="ARBA" id="ARBA00005272"/>
    </source>
</evidence>
<dbReference type="PANTHER" id="PTHR42913:SF3">
    <property type="entry name" value="64 KDA MITOCHONDRIAL NADH DEHYDROGENASE (EUROFUNG)"/>
    <property type="match status" value="1"/>
</dbReference>
<gene>
    <name evidence="7" type="ORF">ACFO4E_04005</name>
</gene>
<dbReference type="InterPro" id="IPR023753">
    <property type="entry name" value="FAD/NAD-binding_dom"/>
</dbReference>
<evidence type="ECO:0000256" key="3">
    <source>
        <dbReference type="ARBA" id="ARBA00022630"/>
    </source>
</evidence>
<proteinExistence type="inferred from homology"/>
<keyword evidence="5 7" id="KW-0560">Oxidoreductase</keyword>
<feature type="domain" description="FAD/NAD(P)-binding" evidence="6">
    <location>
        <begin position="4"/>
        <end position="280"/>
    </location>
</feature>
<dbReference type="PANTHER" id="PTHR42913">
    <property type="entry name" value="APOPTOSIS-INDUCING FACTOR 1"/>
    <property type="match status" value="1"/>
</dbReference>
<dbReference type="EC" id="1.6.5.-" evidence="7"/>
<dbReference type="Proteomes" id="UP001595923">
    <property type="component" value="Unassembled WGS sequence"/>
</dbReference>
<evidence type="ECO:0000313" key="7">
    <source>
        <dbReference type="EMBL" id="MFC4561018.1"/>
    </source>
</evidence>
<evidence type="ECO:0000256" key="5">
    <source>
        <dbReference type="ARBA" id="ARBA00023002"/>
    </source>
</evidence>
<organism evidence="7 8">
    <name type="scientific">Nocardiopsis mangrovi</name>
    <dbReference type="NCBI Taxonomy" id="1179818"/>
    <lineage>
        <taxon>Bacteria</taxon>
        <taxon>Bacillati</taxon>
        <taxon>Actinomycetota</taxon>
        <taxon>Actinomycetes</taxon>
        <taxon>Streptosporangiales</taxon>
        <taxon>Nocardiopsidaceae</taxon>
        <taxon>Nocardiopsis</taxon>
    </lineage>
</organism>
<dbReference type="InterPro" id="IPR036188">
    <property type="entry name" value="FAD/NAD-bd_sf"/>
</dbReference>